<dbReference type="PROSITE" id="PS00211">
    <property type="entry name" value="ABC_TRANSPORTER_1"/>
    <property type="match status" value="1"/>
</dbReference>
<dbReference type="CDD" id="cd03263">
    <property type="entry name" value="ABC_subfamily_A"/>
    <property type="match status" value="2"/>
</dbReference>
<dbReference type="PROSITE" id="PS50893">
    <property type="entry name" value="ABC_TRANSPORTER_2"/>
    <property type="match status" value="2"/>
</dbReference>
<feature type="transmembrane region" description="Helical" evidence="7">
    <location>
        <begin position="1265"/>
        <end position="1286"/>
    </location>
</feature>
<reference evidence="9" key="1">
    <citation type="submission" date="2020-11" db="EMBL/GenBank/DDBJ databases">
        <authorList>
            <person name="Tran Van P."/>
        </authorList>
    </citation>
    <scope>NUCLEOTIDE SEQUENCE</scope>
</reference>
<evidence type="ECO:0000256" key="1">
    <source>
        <dbReference type="ARBA" id="ARBA00004141"/>
    </source>
</evidence>
<comment type="subcellular location">
    <subcellularLocation>
        <location evidence="1">Membrane</location>
        <topology evidence="1">Multi-pass membrane protein</topology>
    </subcellularLocation>
</comment>
<dbReference type="Pfam" id="PF00005">
    <property type="entry name" value="ABC_tran"/>
    <property type="match status" value="2"/>
</dbReference>
<feature type="transmembrane region" description="Helical" evidence="7">
    <location>
        <begin position="858"/>
        <end position="876"/>
    </location>
</feature>
<keyword evidence="5 7" id="KW-1133">Transmembrane helix</keyword>
<feature type="transmembrane region" description="Helical" evidence="7">
    <location>
        <begin position="230"/>
        <end position="253"/>
    </location>
</feature>
<feature type="transmembrane region" description="Helical" evidence="7">
    <location>
        <begin position="1078"/>
        <end position="1105"/>
    </location>
</feature>
<dbReference type="PANTHER" id="PTHR19229">
    <property type="entry name" value="ATP-BINDING CASSETTE TRANSPORTER SUBFAMILY A ABCA"/>
    <property type="match status" value="1"/>
</dbReference>
<keyword evidence="4" id="KW-0067">ATP-binding</keyword>
<dbReference type="SUPFAM" id="SSF52540">
    <property type="entry name" value="P-loop containing nucleoside triphosphate hydrolases"/>
    <property type="match status" value="2"/>
</dbReference>
<evidence type="ECO:0000256" key="5">
    <source>
        <dbReference type="ARBA" id="ARBA00022989"/>
    </source>
</evidence>
<feature type="transmembrane region" description="Helical" evidence="7">
    <location>
        <begin position="345"/>
        <end position="362"/>
    </location>
</feature>
<protein>
    <recommendedName>
        <fullName evidence="8">ABC transporter domain-containing protein</fullName>
    </recommendedName>
</protein>
<organism evidence="9">
    <name type="scientific">Darwinula stevensoni</name>
    <dbReference type="NCBI Taxonomy" id="69355"/>
    <lineage>
        <taxon>Eukaryota</taxon>
        <taxon>Metazoa</taxon>
        <taxon>Ecdysozoa</taxon>
        <taxon>Arthropoda</taxon>
        <taxon>Crustacea</taxon>
        <taxon>Oligostraca</taxon>
        <taxon>Ostracoda</taxon>
        <taxon>Podocopa</taxon>
        <taxon>Podocopida</taxon>
        <taxon>Darwinulocopina</taxon>
        <taxon>Darwinuloidea</taxon>
        <taxon>Darwinulidae</taxon>
        <taxon>Darwinula</taxon>
    </lineage>
</organism>
<evidence type="ECO:0000256" key="4">
    <source>
        <dbReference type="ARBA" id="ARBA00022840"/>
    </source>
</evidence>
<keyword evidence="2 7" id="KW-0812">Transmembrane</keyword>
<dbReference type="EMBL" id="CAJPEV010002583">
    <property type="protein sequence ID" value="CAG0897380.1"/>
    <property type="molecule type" value="Genomic_DNA"/>
</dbReference>
<dbReference type="InterPro" id="IPR003593">
    <property type="entry name" value="AAA+_ATPase"/>
</dbReference>
<keyword evidence="10" id="KW-1185">Reference proteome</keyword>
<dbReference type="SMART" id="SM00382">
    <property type="entry name" value="AAA"/>
    <property type="match status" value="2"/>
</dbReference>
<keyword evidence="3" id="KW-0547">Nucleotide-binding</keyword>
<evidence type="ECO:0000256" key="6">
    <source>
        <dbReference type="ARBA" id="ARBA00023136"/>
    </source>
</evidence>
<dbReference type="InterPro" id="IPR026082">
    <property type="entry name" value="ABCA"/>
</dbReference>
<dbReference type="InterPro" id="IPR056264">
    <property type="entry name" value="R2_ABCA1-4-like"/>
</dbReference>
<dbReference type="Proteomes" id="UP000677054">
    <property type="component" value="Unassembled WGS sequence"/>
</dbReference>
<evidence type="ECO:0000313" key="10">
    <source>
        <dbReference type="Proteomes" id="UP000677054"/>
    </source>
</evidence>
<dbReference type="GO" id="GO:0016887">
    <property type="term" value="F:ATP hydrolysis activity"/>
    <property type="evidence" value="ECO:0007669"/>
    <property type="project" value="InterPro"/>
</dbReference>
<feature type="transmembrane region" description="Helical" evidence="7">
    <location>
        <begin position="1038"/>
        <end position="1058"/>
    </location>
</feature>
<evidence type="ECO:0000256" key="7">
    <source>
        <dbReference type="SAM" id="Phobius"/>
    </source>
</evidence>
<feature type="transmembrane region" description="Helical" evidence="7">
    <location>
        <begin position="318"/>
        <end position="338"/>
    </location>
</feature>
<feature type="transmembrane region" description="Helical" evidence="7">
    <location>
        <begin position="428"/>
        <end position="447"/>
    </location>
</feature>
<proteinExistence type="predicted"/>
<dbReference type="Pfam" id="PF12698">
    <property type="entry name" value="ABC2_membrane_3"/>
    <property type="match status" value="2"/>
</dbReference>
<accession>A0A7R9A9G6</accession>
<dbReference type="InterPro" id="IPR027417">
    <property type="entry name" value="P-loop_NTPase"/>
</dbReference>
<dbReference type="Gene3D" id="3.40.50.300">
    <property type="entry name" value="P-loop containing nucleotide triphosphate hydrolases"/>
    <property type="match status" value="2"/>
</dbReference>
<evidence type="ECO:0000313" key="9">
    <source>
        <dbReference type="EMBL" id="CAD7249961.1"/>
    </source>
</evidence>
<name>A0A7R9A9G6_9CRUS</name>
<feature type="transmembrane region" description="Helical" evidence="7">
    <location>
        <begin position="24"/>
        <end position="43"/>
    </location>
</feature>
<evidence type="ECO:0000259" key="8">
    <source>
        <dbReference type="PROSITE" id="PS50893"/>
    </source>
</evidence>
<feature type="transmembrane region" description="Helical" evidence="7">
    <location>
        <begin position="1150"/>
        <end position="1173"/>
    </location>
</feature>
<feature type="transmembrane region" description="Helical" evidence="7">
    <location>
        <begin position="1117"/>
        <end position="1138"/>
    </location>
</feature>
<keyword evidence="6 7" id="KW-0472">Membrane</keyword>
<dbReference type="FunFam" id="3.40.50.300:FF:000327">
    <property type="entry name" value="ATP-binding cassette sub-family A member 3"/>
    <property type="match status" value="1"/>
</dbReference>
<dbReference type="GO" id="GO:0005319">
    <property type="term" value="F:lipid transporter activity"/>
    <property type="evidence" value="ECO:0007669"/>
    <property type="project" value="TreeGrafter"/>
</dbReference>
<dbReference type="PANTHER" id="PTHR19229:SF250">
    <property type="entry name" value="ABC TRANSPORTER DOMAIN-CONTAINING PROTEIN-RELATED"/>
    <property type="match status" value="1"/>
</dbReference>
<gene>
    <name evidence="9" type="ORF">DSTB1V02_LOCUS9746</name>
</gene>
<dbReference type="GO" id="GO:0016020">
    <property type="term" value="C:membrane"/>
    <property type="evidence" value="ECO:0007669"/>
    <property type="project" value="UniProtKB-SubCell"/>
</dbReference>
<feature type="transmembrane region" description="Helical" evidence="7">
    <location>
        <begin position="1185"/>
        <end position="1206"/>
    </location>
</feature>
<dbReference type="OrthoDB" id="10255969at2759"/>
<dbReference type="Pfam" id="PF23321">
    <property type="entry name" value="R1_ABCA1"/>
    <property type="match status" value="1"/>
</dbReference>
<dbReference type="GO" id="GO:0140359">
    <property type="term" value="F:ABC-type transporter activity"/>
    <property type="evidence" value="ECO:0007669"/>
    <property type="project" value="InterPro"/>
</dbReference>
<dbReference type="InterPro" id="IPR013525">
    <property type="entry name" value="ABC2_TM"/>
</dbReference>
<evidence type="ECO:0000256" key="3">
    <source>
        <dbReference type="ARBA" id="ARBA00022741"/>
    </source>
</evidence>
<dbReference type="InterPro" id="IPR017871">
    <property type="entry name" value="ABC_transporter-like_CS"/>
</dbReference>
<dbReference type="EMBL" id="LR902100">
    <property type="protein sequence ID" value="CAD7249961.1"/>
    <property type="molecule type" value="Genomic_DNA"/>
</dbReference>
<feature type="transmembrane region" description="Helical" evidence="7">
    <location>
        <begin position="282"/>
        <end position="306"/>
    </location>
</feature>
<feature type="domain" description="ABC transporter" evidence="8">
    <location>
        <begin position="511"/>
        <end position="718"/>
    </location>
</feature>
<sequence length="1671" mass="186565">MAGIAKKFLLLIWKNLLLRKRHPVLTVFEFLIPILLFASIFWMKTQLLPSGSEGDMSPPAIFKPESESDLLSAFYNRTRSVILLAPNKSSLHKDIVESLRNTWGSDRIRDFLTEEDLLTFVEVNEFQDPDRRVDIAGAVVFVGTDEKNFRYKIRIEKFSPITSFLFDPAPIPGFLEHDDMYRGSFIPLQLLVNSAWIRVMNNDHNENEPLFKDFMVKVRRMPYPEHEKNYAGLVSFIFGIMIPMFTVFGYLFIIPVQHLSVVREKQSGIKELMKMMGMPRSLYWLTHFVNGGFSVILISFIGTMFLSVGGVLSQSDGSLVFLLLLLYGFAFLGFCYLITTFFQRLLLTIPLAMILMLVSYMAPTFSMGLWTSSEESQTTVTPASAVALSLLPNMALVFGIRIISFLEGRGDGVTWQNLYDRPFVADKMSMGFVLFILLIDTVLYLLLTGYMDTVRPGKYGLAEPLYFFLKPSFWCPTKKSKSDMEELERRRSSRRKSRFFEEDPRNRKAGIEITNLRKVFQTNKGPKVAVDDLSLSACEGDITVLLGHNGAGKTTTMSIITGMYSTTGGTAFVNGYDIRHSMDKVRDSLGLCPQHSMLFPELTVREHILLFGQLKGLTRKESMEFGQRYAALMMLPLDLQSRGLSGGMKRKLSLIIALIGKTKDEKRNRTILLTTHFMEEADVLGDRIAIMAHGQLQCVGSSMFLKRQYGTGYTLTVTKTLNFAEAELLSLLQKSCPEATLKSSAGSEASFMLPSSSVGAFPSILGALDSAKTEFGIRSFGISATTLEEVFLRVGEGADAEEVDLKNRASANITNTPHASTSMLMGMEGKKSNASLLLLQFWALLIKKFLYLSRKWKLLISQAIIPLALVVGALYLDQASTVGAQQPFELKMNVDVYGKNYVPYENWSSLHGKLMDHFLSGLPDSSTPENSSEENFDGYLLGIGKEDESKYRVRYVIGGSLTEEGVNTNFTAYYQTIPYHSSGIAVNHMSDALAKYYLGSDHSILASNQPLPMSKLAKVIDSFTQPGMLSNFGSSFSYANCMGLGLFLLACSFVVFPTEENGSAAKQLQLMTGVRPGLYWLSHLVGDGVVFLIVSAIIIGILGAINTNGIFANNYGCLGSLFCLLLAYGFAALPFAYVFSFRFKSSGTAFAIHALVNIFFGILFLPVIVLFEASGDQELMDVSEILKWFVGLFPPFGIEYGIFSLIDLAYKNQRCELIDADVKEMVCSGNVTGDSAAIGICCDDCVSRGGCFEPETYIRWDGVNIGQPLTMLSYAGVFWLVFLVLLEKRYLQRFWARLFSYKATNPYENVQVDEDVFREEERITDLLRRGESDKDALLAVGLRKTFKTFVAVDHMNIGVHHGECFGLLGVNGAGKTTTFKMMTGAELMTSGASYILGYDLEKQRSKYLFHVGYCPQFDALVDLMTGKETLLMYARLRGIPKSVMGTHVNTLIDKLGLTEYKDKYCGTYSGGNKRKLSTAIAMVGEPTLLFLDEPTSGVDPVSRRNIWQALIDCTNNGQSIVLTSHSMEECESLCHRLGIMVNGRFRCLGNPQYLKDKFCQGYSIKVKTKMSASEEDIATLEAFITQTIPGSSLQDKYLGLLNFRVPRGDVTWAQLFSTVSEMKTRFEKLIEDSLVGETSLEQVFLSFTSEQIQPRPKAKCRLCPCTRSKSR</sequence>
<dbReference type="GO" id="GO:0005524">
    <property type="term" value="F:ATP binding"/>
    <property type="evidence" value="ECO:0007669"/>
    <property type="project" value="UniProtKB-KW"/>
</dbReference>
<feature type="domain" description="ABC transporter" evidence="8">
    <location>
        <begin position="1337"/>
        <end position="1567"/>
    </location>
</feature>
<evidence type="ECO:0000256" key="2">
    <source>
        <dbReference type="ARBA" id="ARBA00022692"/>
    </source>
</evidence>
<dbReference type="InterPro" id="IPR003439">
    <property type="entry name" value="ABC_transporter-like_ATP-bd"/>
</dbReference>